<dbReference type="SUPFAM" id="SSF52047">
    <property type="entry name" value="RNI-like"/>
    <property type="match status" value="1"/>
</dbReference>
<dbReference type="SUPFAM" id="SSF81383">
    <property type="entry name" value="F-box domain"/>
    <property type="match status" value="1"/>
</dbReference>
<reference evidence="1 2" key="1">
    <citation type="submission" date="2015-07" db="EMBL/GenBank/DDBJ databases">
        <title>Draft Genome Sequence of Malassezia furfur CBS1878 and Malassezia pachydermatis CBS1879.</title>
        <authorList>
            <person name="Triana S."/>
            <person name="Ohm R."/>
            <person name="Gonzalez A."/>
            <person name="DeCock H."/>
            <person name="Restrepo S."/>
            <person name="Celis A."/>
        </authorList>
    </citation>
    <scope>NUCLEOTIDE SEQUENCE [LARGE SCALE GENOMIC DNA]</scope>
    <source>
        <strain evidence="1 2">CBS 1879</strain>
    </source>
</reference>
<name>A0A0M8MUR7_9BASI</name>
<accession>A0A0M8MUR7</accession>
<dbReference type="STRING" id="77020.A0A0M8MUR7"/>
<dbReference type="InterPro" id="IPR036047">
    <property type="entry name" value="F-box-like_dom_sf"/>
</dbReference>
<dbReference type="Proteomes" id="UP000037751">
    <property type="component" value="Unassembled WGS sequence"/>
</dbReference>
<organism evidence="1 2">
    <name type="scientific">Malassezia pachydermatis</name>
    <dbReference type="NCBI Taxonomy" id="77020"/>
    <lineage>
        <taxon>Eukaryota</taxon>
        <taxon>Fungi</taxon>
        <taxon>Dikarya</taxon>
        <taxon>Basidiomycota</taxon>
        <taxon>Ustilaginomycotina</taxon>
        <taxon>Malasseziomycetes</taxon>
        <taxon>Malasseziales</taxon>
        <taxon>Malasseziaceae</taxon>
        <taxon>Malassezia</taxon>
    </lineage>
</organism>
<protein>
    <submittedName>
        <fullName evidence="1">F-box cyclin-like domain containing protein</fullName>
    </submittedName>
</protein>
<proteinExistence type="predicted"/>
<dbReference type="OrthoDB" id="2585512at2759"/>
<dbReference type="VEuPathDB" id="FungiDB:Malapachy_4052"/>
<sequence>MPKLPAEIVPLVLECLRWRVHDLALCCLVCKLWHTFATPWLYERIWLRDQTRLLRVFETLAAHPALAQHVRILELRVFPFGLRAERLELLESQIVQSIRAAENLEVLCWTRTGSLSDRVILSMFEHMHQLRRLELTGNSRTWSPALLATRLPPSVRDLSFILPDRAVLEHIPLMLQHLDAPLQGINLLCMDSSLVTDAWLSTLATLAPSLQRLSLVGCKQVHGEGLRALVTPHLREVALESLALEAGVLSSLALRMPHLTSLTVTYPKKVADAPAFFQEVSHIWAMCHRLHTMVLYARGGSAPVVDGNSYVGDDSDDAEEGTLRDTAPRMSTACLHQWAASPAAATLRVLRMPGVGVSLGQLSVMTSSPIAQGLRELVVQLYEYDMDTLGTCLAACTQLRTFHMFSHLRSDAQYTEADMLRLAQAGGPNLTHIGFRNRVWLVEVAATGERVLRPWDKSAGLFPSSMLVVRS</sequence>
<dbReference type="Gene3D" id="3.80.10.10">
    <property type="entry name" value="Ribonuclease Inhibitor"/>
    <property type="match status" value="2"/>
</dbReference>
<dbReference type="InterPro" id="IPR032675">
    <property type="entry name" value="LRR_dom_sf"/>
</dbReference>
<keyword evidence="2" id="KW-1185">Reference proteome</keyword>
<dbReference type="RefSeq" id="XP_017991802.1">
    <property type="nucleotide sequence ID" value="XM_018138507.1"/>
</dbReference>
<gene>
    <name evidence="1" type="ORF">Malapachy_4052</name>
</gene>
<dbReference type="GeneID" id="28730383"/>
<comment type="caution">
    <text evidence="1">The sequence shown here is derived from an EMBL/GenBank/DDBJ whole genome shotgun (WGS) entry which is preliminary data.</text>
</comment>
<dbReference type="AlphaFoldDB" id="A0A0M8MUR7"/>
<evidence type="ECO:0000313" key="2">
    <source>
        <dbReference type="Proteomes" id="UP000037751"/>
    </source>
</evidence>
<evidence type="ECO:0000313" key="1">
    <source>
        <dbReference type="EMBL" id="KOS14170.1"/>
    </source>
</evidence>
<dbReference type="EMBL" id="LGAV01000004">
    <property type="protein sequence ID" value="KOS14170.1"/>
    <property type="molecule type" value="Genomic_DNA"/>
</dbReference>